<sequence>MAMPEKAPRDYNSVNGLLNSMTKTELTIILDFLRERKSGNKPLLVDRIKQWLHNEKCTSGENGENWIRVTELMYNTLAPRRGKAQVPLTYNDGASSISRRSTSAGPQRQSHSHNAAIRATLPYGRPGSIGYNTYGNNNIQPPHTYPNNPQANSHSQLNPQLYPASGATTGTTASQGLQTKFTVNPFFRPLRELCPPTRLSGSGSSANITLMFRLSSVERASFMELDYRVIIRSCTEQAPPGVGSGEPRKGYFDADVARIFVIAGCYVGLCLVGKSKWALYVYVYG</sequence>
<name>A0A0L0G603_9EUKA</name>
<dbReference type="InterPro" id="IPR003034">
    <property type="entry name" value="SAP_dom"/>
</dbReference>
<proteinExistence type="predicted"/>
<evidence type="ECO:0000313" key="4">
    <source>
        <dbReference type="Proteomes" id="UP000054560"/>
    </source>
</evidence>
<gene>
    <name evidence="3" type="ORF">SARC_03396</name>
</gene>
<organism evidence="3 4">
    <name type="scientific">Sphaeroforma arctica JP610</name>
    <dbReference type="NCBI Taxonomy" id="667725"/>
    <lineage>
        <taxon>Eukaryota</taxon>
        <taxon>Ichthyosporea</taxon>
        <taxon>Ichthyophonida</taxon>
        <taxon>Sphaeroforma</taxon>
    </lineage>
</organism>
<feature type="compositionally biased region" description="Polar residues" evidence="1">
    <location>
        <begin position="92"/>
        <end position="113"/>
    </location>
</feature>
<dbReference type="EMBL" id="KQ241768">
    <property type="protein sequence ID" value="KNC84379.1"/>
    <property type="molecule type" value="Genomic_DNA"/>
</dbReference>
<feature type="compositionally biased region" description="Polar residues" evidence="1">
    <location>
        <begin position="130"/>
        <end position="159"/>
    </location>
</feature>
<reference evidence="3 4" key="1">
    <citation type="submission" date="2011-02" db="EMBL/GenBank/DDBJ databases">
        <title>The Genome Sequence of Sphaeroforma arctica JP610.</title>
        <authorList>
            <consortium name="The Broad Institute Genome Sequencing Platform"/>
            <person name="Russ C."/>
            <person name="Cuomo C."/>
            <person name="Young S.K."/>
            <person name="Zeng Q."/>
            <person name="Gargeya S."/>
            <person name="Alvarado L."/>
            <person name="Berlin A."/>
            <person name="Chapman S.B."/>
            <person name="Chen Z."/>
            <person name="Freedman E."/>
            <person name="Gellesch M."/>
            <person name="Goldberg J."/>
            <person name="Griggs A."/>
            <person name="Gujja S."/>
            <person name="Heilman E."/>
            <person name="Heiman D."/>
            <person name="Howarth C."/>
            <person name="Mehta T."/>
            <person name="Neiman D."/>
            <person name="Pearson M."/>
            <person name="Roberts A."/>
            <person name="Saif S."/>
            <person name="Shea T."/>
            <person name="Shenoy N."/>
            <person name="Sisk P."/>
            <person name="Stolte C."/>
            <person name="Sykes S."/>
            <person name="White J."/>
            <person name="Yandava C."/>
            <person name="Burger G."/>
            <person name="Gray M.W."/>
            <person name="Holland P.W.H."/>
            <person name="King N."/>
            <person name="Lang F.B.F."/>
            <person name="Roger A.J."/>
            <person name="Ruiz-Trillo I."/>
            <person name="Haas B."/>
            <person name="Nusbaum C."/>
            <person name="Birren B."/>
        </authorList>
    </citation>
    <scope>NUCLEOTIDE SEQUENCE [LARGE SCALE GENOMIC DNA]</scope>
    <source>
        <strain evidence="3 4">JP610</strain>
    </source>
</reference>
<accession>A0A0L0G603</accession>
<evidence type="ECO:0000256" key="1">
    <source>
        <dbReference type="SAM" id="MobiDB-lite"/>
    </source>
</evidence>
<evidence type="ECO:0000313" key="3">
    <source>
        <dbReference type="EMBL" id="KNC84379.1"/>
    </source>
</evidence>
<dbReference type="PROSITE" id="PS50800">
    <property type="entry name" value="SAP"/>
    <property type="match status" value="1"/>
</dbReference>
<feature type="domain" description="SAP" evidence="2">
    <location>
        <begin position="18"/>
        <end position="52"/>
    </location>
</feature>
<protein>
    <recommendedName>
        <fullName evidence="2">SAP domain-containing protein</fullName>
    </recommendedName>
</protein>
<dbReference type="GeneID" id="25903900"/>
<keyword evidence="4" id="KW-1185">Reference proteome</keyword>
<evidence type="ECO:0000259" key="2">
    <source>
        <dbReference type="PROSITE" id="PS50800"/>
    </source>
</evidence>
<dbReference type="RefSeq" id="XP_014158281.1">
    <property type="nucleotide sequence ID" value="XM_014302806.1"/>
</dbReference>
<feature type="region of interest" description="Disordered" evidence="1">
    <location>
        <begin position="87"/>
        <end position="172"/>
    </location>
</feature>
<dbReference type="AlphaFoldDB" id="A0A0L0G603"/>
<dbReference type="Proteomes" id="UP000054560">
    <property type="component" value="Unassembled WGS sequence"/>
</dbReference>